<evidence type="ECO:0000256" key="1">
    <source>
        <dbReference type="ARBA" id="ARBA00004635"/>
    </source>
</evidence>
<keyword evidence="5" id="KW-0564">Palmitate</keyword>
<evidence type="ECO:0000256" key="5">
    <source>
        <dbReference type="ARBA" id="ARBA00023139"/>
    </source>
</evidence>
<evidence type="ECO:0000256" key="2">
    <source>
        <dbReference type="ARBA" id="ARBA00008973"/>
    </source>
</evidence>
<sequence length="318" mass="34042">MVSWRAQRPPRPRSPSAGTRAVEFPEEARMTKFRTVLIGAATAALLLTTAACSSGADSSSSATGSDSTSSAAPSKTDIKIGFNPGPYKEMFEGGILPILEAQGFDVEEVDFTDGIVVNAAVDSGEIDANIMQHPVYMDFVNAQEGIDNAALVQVPTPKMGLFGGKLSSLDDVKDGSTVTVPNAPSNLYRALLILRDTGWIDFEDVDDPNTADLSIITKNVHNLNITPIENAQQVPALQDVDYAVIQGNFIVSGGLDYDDALAVEDQPTEFSNIVAVRSADVDSDWAQAVKAAYESQDFIDYISGDAAYDGYQLPEWFS</sequence>
<keyword evidence="3" id="KW-0732">Signal</keyword>
<evidence type="ECO:0000256" key="7">
    <source>
        <dbReference type="SAM" id="MobiDB-lite"/>
    </source>
</evidence>
<keyword evidence="9" id="KW-1185">Reference proteome</keyword>
<feature type="region of interest" description="Disordered" evidence="7">
    <location>
        <begin position="1"/>
        <end position="21"/>
    </location>
</feature>
<dbReference type="GO" id="GO:0016020">
    <property type="term" value="C:membrane"/>
    <property type="evidence" value="ECO:0007669"/>
    <property type="project" value="UniProtKB-SubCell"/>
</dbReference>
<gene>
    <name evidence="8" type="ORF">E6C64_04175</name>
</gene>
<comment type="subcellular location">
    <subcellularLocation>
        <location evidence="1">Membrane</location>
        <topology evidence="1">Lipid-anchor</topology>
    </subcellularLocation>
</comment>
<evidence type="ECO:0000256" key="6">
    <source>
        <dbReference type="ARBA" id="ARBA00023288"/>
    </source>
</evidence>
<reference evidence="8 9" key="1">
    <citation type="submission" date="2019-04" db="EMBL/GenBank/DDBJ databases">
        <authorList>
            <person name="Jiang L."/>
        </authorList>
    </citation>
    <scope>NUCLEOTIDE SEQUENCE [LARGE SCALE GENOMIC DNA]</scope>
    <source>
        <strain evidence="8 9">YIM 131853</strain>
    </source>
</reference>
<evidence type="ECO:0000256" key="3">
    <source>
        <dbReference type="ARBA" id="ARBA00022729"/>
    </source>
</evidence>
<dbReference type="Gene3D" id="3.40.190.10">
    <property type="entry name" value="Periplasmic binding protein-like II"/>
    <property type="match status" value="2"/>
</dbReference>
<evidence type="ECO:0000313" key="8">
    <source>
        <dbReference type="EMBL" id="THG33540.1"/>
    </source>
</evidence>
<dbReference type="Pfam" id="PF03180">
    <property type="entry name" value="Lipoprotein_9"/>
    <property type="match status" value="1"/>
</dbReference>
<feature type="region of interest" description="Disordered" evidence="7">
    <location>
        <begin position="55"/>
        <end position="78"/>
    </location>
</feature>
<comment type="caution">
    <text evidence="8">The sequence shown here is derived from an EMBL/GenBank/DDBJ whole genome shotgun (WGS) entry which is preliminary data.</text>
</comment>
<accession>A0A4S4FS52</accession>
<dbReference type="EMBL" id="SSSM01000001">
    <property type="protein sequence ID" value="THG33540.1"/>
    <property type="molecule type" value="Genomic_DNA"/>
</dbReference>
<keyword evidence="6" id="KW-0449">Lipoprotein</keyword>
<dbReference type="SUPFAM" id="SSF53850">
    <property type="entry name" value="Periplasmic binding protein-like II"/>
    <property type="match status" value="1"/>
</dbReference>
<dbReference type="PANTHER" id="PTHR30429:SF0">
    <property type="entry name" value="METHIONINE-BINDING LIPOPROTEIN METQ"/>
    <property type="match status" value="1"/>
</dbReference>
<comment type="similarity">
    <text evidence="2">Belongs to the NlpA lipoprotein family.</text>
</comment>
<protein>
    <submittedName>
        <fullName evidence="8">Methionine-binding protein</fullName>
    </submittedName>
</protein>
<dbReference type="AlphaFoldDB" id="A0A4S4FS52"/>
<dbReference type="InterPro" id="IPR004872">
    <property type="entry name" value="Lipoprotein_NlpA"/>
</dbReference>
<dbReference type="Proteomes" id="UP000309133">
    <property type="component" value="Unassembled WGS sequence"/>
</dbReference>
<evidence type="ECO:0000256" key="4">
    <source>
        <dbReference type="ARBA" id="ARBA00023136"/>
    </source>
</evidence>
<proteinExistence type="inferred from homology"/>
<name>A0A4S4FS52_9MICO</name>
<keyword evidence="4" id="KW-0472">Membrane</keyword>
<organism evidence="8 9">
    <name type="scientific">Naasia lichenicola</name>
    <dbReference type="NCBI Taxonomy" id="2565933"/>
    <lineage>
        <taxon>Bacteria</taxon>
        <taxon>Bacillati</taxon>
        <taxon>Actinomycetota</taxon>
        <taxon>Actinomycetes</taxon>
        <taxon>Micrococcales</taxon>
        <taxon>Microbacteriaceae</taxon>
        <taxon>Naasia</taxon>
    </lineage>
</organism>
<evidence type="ECO:0000313" key="9">
    <source>
        <dbReference type="Proteomes" id="UP000309133"/>
    </source>
</evidence>
<dbReference type="PANTHER" id="PTHR30429">
    <property type="entry name" value="D-METHIONINE-BINDING LIPOPROTEIN METQ"/>
    <property type="match status" value="1"/>
</dbReference>
<feature type="compositionally biased region" description="Low complexity" evidence="7">
    <location>
        <begin position="55"/>
        <end position="72"/>
    </location>
</feature>